<keyword evidence="1" id="KW-0808">Transferase</keyword>
<dbReference type="STRING" id="1179155.CF67_06023"/>
<dbReference type="GO" id="GO:0016740">
    <property type="term" value="F:transferase activity"/>
    <property type="evidence" value="ECO:0007669"/>
    <property type="project" value="UniProtKB-KW"/>
</dbReference>
<dbReference type="Proteomes" id="UP000053784">
    <property type="component" value="Unassembled WGS sequence"/>
</dbReference>
<reference evidence="1 2" key="1">
    <citation type="submission" date="2014-03" db="EMBL/GenBank/DDBJ databases">
        <title>Selection and divergence in the genomes of co-occurring obligate luminous symbionts with specific hosts.</title>
        <authorList>
            <person name="Hendry T.A."/>
            <person name="de Wet J.R."/>
            <person name="Dunlap P.V."/>
        </authorList>
    </citation>
    <scope>NUCLEOTIDE SEQUENCE [LARGE SCALE GENOMIC DNA]</scope>
    <source>
        <strain evidence="1 2">Ppalp.1</strain>
    </source>
</reference>
<dbReference type="AlphaFoldDB" id="A0A084CME7"/>
<keyword evidence="2" id="KW-1185">Reference proteome</keyword>
<dbReference type="PROSITE" id="PS51257">
    <property type="entry name" value="PROKAR_LIPOPROTEIN"/>
    <property type="match status" value="1"/>
</dbReference>
<proteinExistence type="predicted"/>
<evidence type="ECO:0000313" key="2">
    <source>
        <dbReference type="Proteomes" id="UP000053784"/>
    </source>
</evidence>
<dbReference type="GO" id="GO:0005840">
    <property type="term" value="C:ribosome"/>
    <property type="evidence" value="ECO:0007669"/>
    <property type="project" value="UniProtKB-KW"/>
</dbReference>
<organism evidence="1 2">
    <name type="scientific">Candidatus Photodesmus blepharonis</name>
    <dbReference type="NCBI Taxonomy" id="1179155"/>
    <lineage>
        <taxon>Bacteria</taxon>
        <taxon>Pseudomonadati</taxon>
        <taxon>Pseudomonadota</taxon>
        <taxon>Gammaproteobacteria</taxon>
        <taxon>Vibrionales</taxon>
        <taxon>Vibrionaceae</taxon>
        <taxon>Candidatus Photodesmus</taxon>
    </lineage>
</organism>
<gene>
    <name evidence="1" type="primary">rim</name>
    <name evidence="1" type="ORF">CF67_06023</name>
</gene>
<dbReference type="EMBL" id="JGVK01000029">
    <property type="protein sequence ID" value="KEY90976.1"/>
    <property type="molecule type" value="Genomic_DNA"/>
</dbReference>
<protein>
    <submittedName>
        <fullName evidence="1">Ribosomal protein S12 methylthiotransferase Rim</fullName>
    </submittedName>
</protein>
<sequence length="144" mass="16248">MNKWIVFFVVSTLVSCQPLSNIRRDDWFVAVGYANISEQNGKNYAEKQVRAMRASKIDAYRELAEQIYGVRVSGSISLEDQSLGIEVTAGNVDGVVKGAEVARSYKVGDTYVTELRLDTRRMSKLRNYRAPQKVPSNAENKTFF</sequence>
<name>A0A084CME7_9GAMM</name>
<dbReference type="RefSeq" id="WP_034414896.1">
    <property type="nucleotide sequence ID" value="NZ_JGVK01000029.1"/>
</dbReference>
<dbReference type="InterPro" id="IPR007293">
    <property type="entry name" value="FlgP"/>
</dbReference>
<dbReference type="PIRSF" id="PIRSF028687">
    <property type="entry name" value="UCP028687"/>
    <property type="match status" value="1"/>
</dbReference>
<comment type="caution">
    <text evidence="1">The sequence shown here is derived from an EMBL/GenBank/DDBJ whole genome shotgun (WGS) entry which is preliminary data.</text>
</comment>
<keyword evidence="1" id="KW-0687">Ribonucleoprotein</keyword>
<evidence type="ECO:0000313" key="1">
    <source>
        <dbReference type="EMBL" id="KEY90976.1"/>
    </source>
</evidence>
<accession>A0A084CME7</accession>
<dbReference type="eggNOG" id="COG3018">
    <property type="taxonomic scope" value="Bacteria"/>
</dbReference>
<dbReference type="OrthoDB" id="7348506at2"/>
<keyword evidence="1" id="KW-0689">Ribosomal protein</keyword>